<comment type="caution">
    <text evidence="2">The sequence shown here is derived from an EMBL/GenBank/DDBJ whole genome shotgun (WGS) entry which is preliminary data.</text>
</comment>
<sequence>MRRIELKITFIDDDGTTREESQSAETSYTPDSAGEHRLAHNLATEMKVIVGEQAEPKHNGTARGWLEFPGVTSNIAQYFDVRNSQAIWFELTKLIMGAEGDLVLAQTYKALEPSQEPPFEDDLAINDLYYIHDRKMTLLNQSIQDLIKVQDLVNRLLHESLGGDLVDTSKPTWEKSQLTRENVAKRLETRRANGAISQADFDAITQALAIPSSKPGADIAIAYRNRLMHHMRPSVDYSMFFSSLESRTGEEVKDAQGKVVRRVHTLRTRPPVEYRFSELVKSCAEYLDAVVAMLERLSQIELLRR</sequence>
<dbReference type="EMBL" id="JACHEK010000011">
    <property type="protein sequence ID" value="MBB6146833.1"/>
    <property type="molecule type" value="Genomic_DNA"/>
</dbReference>
<dbReference type="OrthoDB" id="9821146at2"/>
<dbReference type="RefSeq" id="WP_050061298.1">
    <property type="nucleotide sequence ID" value="NZ_JACHEK010000011.1"/>
</dbReference>
<name>A0A841JZC2_9BACT</name>
<evidence type="ECO:0000256" key="1">
    <source>
        <dbReference type="SAM" id="MobiDB-lite"/>
    </source>
</evidence>
<evidence type="ECO:0000313" key="2">
    <source>
        <dbReference type="EMBL" id="MBB6146833.1"/>
    </source>
</evidence>
<gene>
    <name evidence="2" type="ORF">HNQ77_004814</name>
</gene>
<evidence type="ECO:0000313" key="3">
    <source>
        <dbReference type="Proteomes" id="UP000538666"/>
    </source>
</evidence>
<proteinExistence type="predicted"/>
<accession>A0A841JZC2</accession>
<dbReference type="AlphaFoldDB" id="A0A841JZC2"/>
<keyword evidence="3" id="KW-1185">Reference proteome</keyword>
<protein>
    <submittedName>
        <fullName evidence="2">Uncharacterized protein</fullName>
    </submittedName>
</protein>
<reference evidence="2 3" key="1">
    <citation type="submission" date="2020-08" db="EMBL/GenBank/DDBJ databases">
        <title>Genomic Encyclopedia of Type Strains, Phase IV (KMG-IV): sequencing the most valuable type-strain genomes for metagenomic binning, comparative biology and taxonomic classification.</title>
        <authorList>
            <person name="Goeker M."/>
        </authorList>
    </citation>
    <scope>NUCLEOTIDE SEQUENCE [LARGE SCALE GENOMIC DNA]</scope>
    <source>
        <strain evidence="2 3">DSM 103733</strain>
    </source>
</reference>
<dbReference type="Proteomes" id="UP000538666">
    <property type="component" value="Unassembled WGS sequence"/>
</dbReference>
<organism evidence="2 3">
    <name type="scientific">Silvibacterium bohemicum</name>
    <dbReference type="NCBI Taxonomy" id="1577686"/>
    <lineage>
        <taxon>Bacteria</taxon>
        <taxon>Pseudomonadati</taxon>
        <taxon>Acidobacteriota</taxon>
        <taxon>Terriglobia</taxon>
        <taxon>Terriglobales</taxon>
        <taxon>Acidobacteriaceae</taxon>
        <taxon>Silvibacterium</taxon>
    </lineage>
</organism>
<feature type="region of interest" description="Disordered" evidence="1">
    <location>
        <begin position="14"/>
        <end position="33"/>
    </location>
</feature>